<evidence type="ECO:0000313" key="5">
    <source>
        <dbReference type="Proteomes" id="UP000011859"/>
    </source>
</evidence>
<dbReference type="InterPro" id="IPR016181">
    <property type="entry name" value="Acyl_CoA_acyltransferase"/>
</dbReference>
<dbReference type="HOGENOM" id="CLU_075058_0_0_6"/>
<dbReference type="PANTHER" id="PTHR43877:SF1">
    <property type="entry name" value="ACETYLTRANSFERASE"/>
    <property type="match status" value="1"/>
</dbReference>
<dbReference type="RefSeq" id="WP_015447432.1">
    <property type="nucleotide sequence ID" value="NC_020541.1"/>
</dbReference>
<reference evidence="4 5" key="1">
    <citation type="submission" date="2012-04" db="EMBL/GenBank/DDBJ databases">
        <title>Complete genome of Rhodanobacter sp. 2APBS1.</title>
        <authorList>
            <consortium name="US DOE Joint Genome Institute"/>
            <person name="Huntemann M."/>
            <person name="Wei C.-L."/>
            <person name="Han J."/>
            <person name="Detter J.C."/>
            <person name="Han C."/>
            <person name="Tapia R."/>
            <person name="Munk A.C.C."/>
            <person name="Chen A."/>
            <person name="Krypides N."/>
            <person name="Mavromatis K."/>
            <person name="Markowitz V."/>
            <person name="Szeto E."/>
            <person name="Ivanova N."/>
            <person name="Mikhailova N."/>
            <person name="Ovchinnikova G."/>
            <person name="Pagani I."/>
            <person name="Pati A."/>
            <person name="Goodwin L."/>
            <person name="Peters L."/>
            <person name="Pitluck S."/>
            <person name="Woyke T."/>
            <person name="Prakash O."/>
            <person name="Elkins J."/>
            <person name="Brown S."/>
            <person name="Palumbo A."/>
            <person name="Hemme C."/>
            <person name="Zhou J."/>
            <person name="Watson D."/>
            <person name="Jardine P."/>
            <person name="Kostka J."/>
            <person name="Green S."/>
        </authorList>
    </citation>
    <scope>NUCLEOTIDE SEQUENCE [LARGE SCALE GENOMIC DNA]</scope>
    <source>
        <strain evidence="4 5">2APBS1</strain>
    </source>
</reference>
<evidence type="ECO:0000313" key="4">
    <source>
        <dbReference type="EMBL" id="AGG88641.1"/>
    </source>
</evidence>
<dbReference type="PROSITE" id="PS51186">
    <property type="entry name" value="GNAT"/>
    <property type="match status" value="1"/>
</dbReference>
<dbReference type="Proteomes" id="UP000011859">
    <property type="component" value="Chromosome"/>
</dbReference>
<dbReference type="InterPro" id="IPR050832">
    <property type="entry name" value="Bact_Acetyltransf"/>
</dbReference>
<dbReference type="InterPro" id="IPR057691">
    <property type="entry name" value="DUF7931"/>
</dbReference>
<name>M4NLM8_9GAMM</name>
<evidence type="ECO:0000256" key="2">
    <source>
        <dbReference type="ARBA" id="ARBA00023315"/>
    </source>
</evidence>
<dbReference type="SUPFAM" id="SSF55729">
    <property type="entry name" value="Acyl-CoA N-acyltransferases (Nat)"/>
    <property type="match status" value="1"/>
</dbReference>
<dbReference type="AlphaFoldDB" id="M4NLM8"/>
<feature type="domain" description="N-acetyltransferase" evidence="3">
    <location>
        <begin position="8"/>
        <end position="146"/>
    </location>
</feature>
<dbReference type="OrthoDB" id="9796171at2"/>
<proteinExistence type="predicted"/>
<organism evidence="4 5">
    <name type="scientific">Rhodanobacter denitrificans</name>
    <dbReference type="NCBI Taxonomy" id="666685"/>
    <lineage>
        <taxon>Bacteria</taxon>
        <taxon>Pseudomonadati</taxon>
        <taxon>Pseudomonadota</taxon>
        <taxon>Gammaproteobacteria</taxon>
        <taxon>Lysobacterales</taxon>
        <taxon>Rhodanobacteraceae</taxon>
        <taxon>Rhodanobacter</taxon>
    </lineage>
</organism>
<keyword evidence="5" id="KW-1185">Reference proteome</keyword>
<dbReference type="Pfam" id="PF13673">
    <property type="entry name" value="Acetyltransf_10"/>
    <property type="match status" value="1"/>
</dbReference>
<dbReference type="EMBL" id="CP003470">
    <property type="protein sequence ID" value="AGG88641.1"/>
    <property type="molecule type" value="Genomic_DNA"/>
</dbReference>
<dbReference type="CDD" id="cd04301">
    <property type="entry name" value="NAT_SF"/>
    <property type="match status" value="1"/>
</dbReference>
<dbReference type="KEGG" id="rhd:R2APBS1_1496"/>
<dbReference type="Pfam" id="PF25559">
    <property type="entry name" value="DUF7931"/>
    <property type="match status" value="1"/>
</dbReference>
<keyword evidence="2 4" id="KW-0012">Acyltransferase</keyword>
<evidence type="ECO:0000256" key="1">
    <source>
        <dbReference type="ARBA" id="ARBA00022679"/>
    </source>
</evidence>
<gene>
    <name evidence="4" type="ORF">R2APBS1_1496</name>
</gene>
<protein>
    <submittedName>
        <fullName evidence="4">Putative acyltransferase</fullName>
    </submittedName>
</protein>
<sequence>MKLQDFHLEIADWLREDQRTALLDLREEVFILEQGVPEQRERDGLDTDCWHVLARDDAGRPIGCGRLTPARKIGRMAVLQEWRGRGVGVALLRELVARARTQGWPDVALDAQVSAIGFYEREGFVAQGEEFEDAGLAHRAMRLDLSAAATDAEPPRDLGTLPAGTRGETADARRQLLADARHQLCLYLPLLGHDSYASAEELAELRRIAISGRGAQIRILLHDPAAALRNDHRLVALAQRLSSAIQIRTPVEEADRAYISAYLLNDAGGYLFLPEADRAQGRAARRDRAGLAPLQQHFDAVWERAEPASELQALGL</sequence>
<dbReference type="InterPro" id="IPR000182">
    <property type="entry name" value="GNAT_dom"/>
</dbReference>
<evidence type="ECO:0000259" key="3">
    <source>
        <dbReference type="PROSITE" id="PS51186"/>
    </source>
</evidence>
<dbReference type="Gene3D" id="3.40.630.30">
    <property type="match status" value="1"/>
</dbReference>
<keyword evidence="1 4" id="KW-0808">Transferase</keyword>
<dbReference type="PANTHER" id="PTHR43877">
    <property type="entry name" value="AMINOALKYLPHOSPHONATE N-ACETYLTRANSFERASE-RELATED-RELATED"/>
    <property type="match status" value="1"/>
</dbReference>
<accession>M4NLM8</accession>
<dbReference type="GO" id="GO:0016747">
    <property type="term" value="F:acyltransferase activity, transferring groups other than amino-acyl groups"/>
    <property type="evidence" value="ECO:0007669"/>
    <property type="project" value="InterPro"/>
</dbReference>
<dbReference type="STRING" id="666685.R2APBS1_1496"/>
<dbReference type="eggNOG" id="COG2153">
    <property type="taxonomic scope" value="Bacteria"/>
</dbReference>